<protein>
    <recommendedName>
        <fullName evidence="3">gluconokinase</fullName>
        <ecNumber evidence="3">2.7.1.12</ecNumber>
    </recommendedName>
</protein>
<keyword evidence="6" id="KW-0418">Kinase</keyword>
<keyword evidence="9" id="KW-0812">Transmembrane</keyword>
<evidence type="ECO:0000313" key="10">
    <source>
        <dbReference type="EMBL" id="GEL97093.1"/>
    </source>
</evidence>
<evidence type="ECO:0000256" key="7">
    <source>
        <dbReference type="ARBA" id="ARBA00022840"/>
    </source>
</evidence>
<dbReference type="SUPFAM" id="SSF52540">
    <property type="entry name" value="P-loop containing nucleoside triphosphate hydrolases"/>
    <property type="match status" value="1"/>
</dbReference>
<evidence type="ECO:0000256" key="2">
    <source>
        <dbReference type="ARBA" id="ARBA00008420"/>
    </source>
</evidence>
<dbReference type="RefSeq" id="WP_146844662.1">
    <property type="nucleotide sequence ID" value="NZ_BJWH01000002.1"/>
</dbReference>
<evidence type="ECO:0000256" key="9">
    <source>
        <dbReference type="SAM" id="Phobius"/>
    </source>
</evidence>
<comment type="similarity">
    <text evidence="2">Belongs to the gluconokinase GntK/GntV family.</text>
</comment>
<dbReference type="OrthoDB" id="9795716at2"/>
<name>A0A511JHC9_9CELL</name>
<sequence>MARGTPLDDSDLWPWLGSVGRALAAPPGGAVVACSALRRAYRDLLREVVPGLRFVHLVGTRDQLAARMRDRAGHFMPVSLLDTQLATLEPLDADEPGTVLDCTLDPVTLAARAAPSLVGRRTGE</sequence>
<dbReference type="PROSITE" id="PS51257">
    <property type="entry name" value="PROKAR_LIPOPROTEIN"/>
    <property type="match status" value="1"/>
</dbReference>
<evidence type="ECO:0000256" key="3">
    <source>
        <dbReference type="ARBA" id="ARBA00012054"/>
    </source>
</evidence>
<accession>A0A511JHC9</accession>
<dbReference type="InterPro" id="IPR006001">
    <property type="entry name" value="Therm_gnt_kin"/>
</dbReference>
<dbReference type="GO" id="GO:0046316">
    <property type="term" value="F:gluconokinase activity"/>
    <property type="evidence" value="ECO:0007669"/>
    <property type="project" value="UniProtKB-EC"/>
</dbReference>
<feature type="transmembrane region" description="Helical" evidence="9">
    <location>
        <begin position="12"/>
        <end position="37"/>
    </location>
</feature>
<gene>
    <name evidence="10" type="ORF">CTE05_06400</name>
</gene>
<keyword evidence="4" id="KW-0808">Transferase</keyword>
<comment type="pathway">
    <text evidence="1">Carbohydrate acid metabolism.</text>
</comment>
<keyword evidence="9" id="KW-0472">Membrane</keyword>
<evidence type="ECO:0000256" key="8">
    <source>
        <dbReference type="ARBA" id="ARBA00048090"/>
    </source>
</evidence>
<keyword evidence="7" id="KW-0067">ATP-binding</keyword>
<proteinExistence type="inferred from homology"/>
<evidence type="ECO:0000313" key="11">
    <source>
        <dbReference type="Proteomes" id="UP000321049"/>
    </source>
</evidence>
<dbReference type="GO" id="GO:0005737">
    <property type="term" value="C:cytoplasm"/>
    <property type="evidence" value="ECO:0007669"/>
    <property type="project" value="TreeGrafter"/>
</dbReference>
<dbReference type="EC" id="2.7.1.12" evidence="3"/>
<dbReference type="GO" id="GO:0005524">
    <property type="term" value="F:ATP binding"/>
    <property type="evidence" value="ECO:0007669"/>
    <property type="project" value="UniProtKB-KW"/>
</dbReference>
<dbReference type="CDD" id="cd02021">
    <property type="entry name" value="GntK"/>
    <property type="match status" value="1"/>
</dbReference>
<dbReference type="Proteomes" id="UP000321049">
    <property type="component" value="Unassembled WGS sequence"/>
</dbReference>
<comment type="caution">
    <text evidence="10">The sequence shown here is derived from an EMBL/GenBank/DDBJ whole genome shotgun (WGS) entry which is preliminary data.</text>
</comment>
<dbReference type="AlphaFoldDB" id="A0A511JHC9"/>
<dbReference type="InterPro" id="IPR027417">
    <property type="entry name" value="P-loop_NTPase"/>
</dbReference>
<evidence type="ECO:0000256" key="1">
    <source>
        <dbReference type="ARBA" id="ARBA00004761"/>
    </source>
</evidence>
<keyword evidence="5" id="KW-0547">Nucleotide-binding</keyword>
<dbReference type="EMBL" id="BJWH01000002">
    <property type="protein sequence ID" value="GEL97093.1"/>
    <property type="molecule type" value="Genomic_DNA"/>
</dbReference>
<dbReference type="PANTHER" id="PTHR43442:SF3">
    <property type="entry name" value="GLUCONOKINASE-RELATED"/>
    <property type="match status" value="1"/>
</dbReference>
<evidence type="ECO:0000256" key="4">
    <source>
        <dbReference type="ARBA" id="ARBA00022679"/>
    </source>
</evidence>
<evidence type="ECO:0000256" key="5">
    <source>
        <dbReference type="ARBA" id="ARBA00022741"/>
    </source>
</evidence>
<evidence type="ECO:0000256" key="6">
    <source>
        <dbReference type="ARBA" id="ARBA00022777"/>
    </source>
</evidence>
<reference evidence="10 11" key="1">
    <citation type="submission" date="2019-07" db="EMBL/GenBank/DDBJ databases">
        <title>Whole genome shotgun sequence of Cellulomonas terrae NBRC 100819.</title>
        <authorList>
            <person name="Hosoyama A."/>
            <person name="Uohara A."/>
            <person name="Ohji S."/>
            <person name="Ichikawa N."/>
        </authorList>
    </citation>
    <scope>NUCLEOTIDE SEQUENCE [LARGE SCALE GENOMIC DNA]</scope>
    <source>
        <strain evidence="10 11">NBRC 100819</strain>
    </source>
</reference>
<dbReference type="Gene3D" id="3.40.50.300">
    <property type="entry name" value="P-loop containing nucleotide triphosphate hydrolases"/>
    <property type="match status" value="1"/>
</dbReference>
<keyword evidence="9" id="KW-1133">Transmembrane helix</keyword>
<comment type="catalytic activity">
    <reaction evidence="8">
        <text>D-gluconate + ATP = 6-phospho-D-gluconate + ADP + H(+)</text>
        <dbReference type="Rhea" id="RHEA:19433"/>
        <dbReference type="ChEBI" id="CHEBI:15378"/>
        <dbReference type="ChEBI" id="CHEBI:18391"/>
        <dbReference type="ChEBI" id="CHEBI:30616"/>
        <dbReference type="ChEBI" id="CHEBI:58759"/>
        <dbReference type="ChEBI" id="CHEBI:456216"/>
        <dbReference type="EC" id="2.7.1.12"/>
    </reaction>
</comment>
<dbReference type="GO" id="GO:0005975">
    <property type="term" value="P:carbohydrate metabolic process"/>
    <property type="evidence" value="ECO:0007669"/>
    <property type="project" value="InterPro"/>
</dbReference>
<dbReference type="PANTHER" id="PTHR43442">
    <property type="entry name" value="GLUCONOKINASE-RELATED"/>
    <property type="match status" value="1"/>
</dbReference>
<keyword evidence="11" id="KW-1185">Reference proteome</keyword>
<organism evidence="10 11">
    <name type="scientific">Cellulomonas terrae</name>
    <dbReference type="NCBI Taxonomy" id="311234"/>
    <lineage>
        <taxon>Bacteria</taxon>
        <taxon>Bacillati</taxon>
        <taxon>Actinomycetota</taxon>
        <taxon>Actinomycetes</taxon>
        <taxon>Micrococcales</taxon>
        <taxon>Cellulomonadaceae</taxon>
        <taxon>Cellulomonas</taxon>
    </lineage>
</organism>